<protein>
    <recommendedName>
        <fullName evidence="4">DNA mismatch repair protein S5 domain-containing protein</fullName>
    </recommendedName>
</protein>
<dbReference type="EMBL" id="JAKJXO020000006">
    <property type="protein sequence ID" value="KAL1604095.1"/>
    <property type="molecule type" value="Genomic_DNA"/>
</dbReference>
<feature type="compositionally biased region" description="Polar residues" evidence="3">
    <location>
        <begin position="374"/>
        <end position="384"/>
    </location>
</feature>
<sequence length="414" mass="45442">MARLRTLPVRRETALKESAKTLAKIKRLMQSYAFARPSVRFSLRVLKAKSNKGDFTYAPKKDGNAEDAALKIIGKDSALQCDWTAIVSDGFEIHAFLPKPDAIGAKIANVGAFLSVDGRPMSTSRGTPKKITAVFRERMRKANASCSSVKDPFLCMNIMCPPGSYDPNVEPAKDDVLFEREDIIIKVVTKLFIAHYPEAVAVSDADDDPTLAASAQPTIRTNHREITNRPETAFSILEEATVVHPKRPETAFSILEEAAPNEVSIPDREARTTVASPLRWRSTMYGIDEDDLELLDSENQPPVIEEEEDGRRAVNVSNPWAIARMNASVIPKQTTRNAQLMTPAKGSGNITMDSSSPVPATNTRQRLPLEPLTPETSSRLNARQPSRDAVVQQSIEGASQIPGRGFPVSDSMAF</sequence>
<comment type="caution">
    <text evidence="5">The sequence shown here is derived from an EMBL/GenBank/DDBJ whole genome shotgun (WGS) entry which is preliminary data.</text>
</comment>
<evidence type="ECO:0000259" key="4">
    <source>
        <dbReference type="SMART" id="SM01340"/>
    </source>
</evidence>
<dbReference type="Proteomes" id="UP001521785">
    <property type="component" value="Unassembled WGS sequence"/>
</dbReference>
<keyword evidence="6" id="KW-1185">Reference proteome</keyword>
<gene>
    <name evidence="5" type="ORF">SLS60_005687</name>
</gene>
<dbReference type="PANTHER" id="PTHR10073">
    <property type="entry name" value="DNA MISMATCH REPAIR PROTEIN MLH, PMS, MUTL"/>
    <property type="match status" value="1"/>
</dbReference>
<organism evidence="5 6">
    <name type="scientific">Paraconiothyrium brasiliense</name>
    <dbReference type="NCBI Taxonomy" id="300254"/>
    <lineage>
        <taxon>Eukaryota</taxon>
        <taxon>Fungi</taxon>
        <taxon>Dikarya</taxon>
        <taxon>Ascomycota</taxon>
        <taxon>Pezizomycotina</taxon>
        <taxon>Dothideomycetes</taxon>
        <taxon>Pleosporomycetidae</taxon>
        <taxon>Pleosporales</taxon>
        <taxon>Massarineae</taxon>
        <taxon>Didymosphaeriaceae</taxon>
        <taxon>Paraconiothyrium</taxon>
    </lineage>
</organism>
<dbReference type="Gene3D" id="3.30.565.10">
    <property type="entry name" value="Histidine kinase-like ATPase, C-terminal domain"/>
    <property type="match status" value="1"/>
</dbReference>
<dbReference type="PANTHER" id="PTHR10073:SF41">
    <property type="entry name" value="MISMATCH REPAIR PROTEIN, PUTATIVE (AFU_ORTHOLOGUE AFUA_8G05820)-RELATED"/>
    <property type="match status" value="1"/>
</dbReference>
<dbReference type="Pfam" id="PF01119">
    <property type="entry name" value="DNA_mis_repair"/>
    <property type="match status" value="1"/>
</dbReference>
<proteinExistence type="inferred from homology"/>
<dbReference type="Gene3D" id="3.30.230.10">
    <property type="match status" value="1"/>
</dbReference>
<dbReference type="CDD" id="cd03485">
    <property type="entry name" value="MutL_Trans_hPMS_1_like"/>
    <property type="match status" value="1"/>
</dbReference>
<comment type="similarity">
    <text evidence="1">Belongs to the DNA mismatch repair MutL/HexB family.</text>
</comment>
<evidence type="ECO:0000256" key="3">
    <source>
        <dbReference type="SAM" id="MobiDB-lite"/>
    </source>
</evidence>
<dbReference type="InterPro" id="IPR014721">
    <property type="entry name" value="Ribsml_uS5_D2-typ_fold_subgr"/>
</dbReference>
<feature type="region of interest" description="Disordered" evidence="3">
    <location>
        <begin position="342"/>
        <end position="414"/>
    </location>
</feature>
<evidence type="ECO:0000313" key="6">
    <source>
        <dbReference type="Proteomes" id="UP001521785"/>
    </source>
</evidence>
<accession>A0ABR3RI37</accession>
<name>A0ABR3RI37_9PLEO</name>
<feature type="compositionally biased region" description="Polar residues" evidence="3">
    <location>
        <begin position="348"/>
        <end position="365"/>
    </location>
</feature>
<evidence type="ECO:0000313" key="5">
    <source>
        <dbReference type="EMBL" id="KAL1604095.1"/>
    </source>
</evidence>
<evidence type="ECO:0000256" key="1">
    <source>
        <dbReference type="ARBA" id="ARBA00006082"/>
    </source>
</evidence>
<evidence type="ECO:0000256" key="2">
    <source>
        <dbReference type="ARBA" id="ARBA00022763"/>
    </source>
</evidence>
<dbReference type="InterPro" id="IPR020568">
    <property type="entry name" value="Ribosomal_Su5_D2-typ_SF"/>
</dbReference>
<keyword evidence="2" id="KW-0227">DNA damage</keyword>
<dbReference type="SMART" id="SM01340">
    <property type="entry name" value="DNA_mis_repair"/>
    <property type="match status" value="1"/>
</dbReference>
<dbReference type="InterPro" id="IPR013507">
    <property type="entry name" value="DNA_mismatch_S5_2-like"/>
</dbReference>
<feature type="domain" description="DNA mismatch repair protein S5" evidence="4">
    <location>
        <begin position="69"/>
        <end position="197"/>
    </location>
</feature>
<dbReference type="SUPFAM" id="SSF54211">
    <property type="entry name" value="Ribosomal protein S5 domain 2-like"/>
    <property type="match status" value="1"/>
</dbReference>
<dbReference type="InterPro" id="IPR036890">
    <property type="entry name" value="HATPase_C_sf"/>
</dbReference>
<dbReference type="InterPro" id="IPR038973">
    <property type="entry name" value="MutL/Mlh/Pms-like"/>
</dbReference>
<reference evidence="5 6" key="1">
    <citation type="submission" date="2024-02" db="EMBL/GenBank/DDBJ databases">
        <title>De novo assembly and annotation of 12 fungi associated with fruit tree decline syndrome in Ontario, Canada.</title>
        <authorList>
            <person name="Sulman M."/>
            <person name="Ellouze W."/>
            <person name="Ilyukhin E."/>
        </authorList>
    </citation>
    <scope>NUCLEOTIDE SEQUENCE [LARGE SCALE GENOMIC DNA]</scope>
    <source>
        <strain evidence="5 6">M42-189</strain>
    </source>
</reference>